<organism evidence="7 8">
    <name type="scientific">Pseudohongiella acticola</name>
    <dbReference type="NCBI Taxonomy" id="1524254"/>
    <lineage>
        <taxon>Bacteria</taxon>
        <taxon>Pseudomonadati</taxon>
        <taxon>Pseudomonadota</taxon>
        <taxon>Gammaproteobacteria</taxon>
        <taxon>Pseudomonadales</taxon>
        <taxon>Pseudohongiellaceae</taxon>
        <taxon>Pseudohongiella</taxon>
    </lineage>
</organism>
<evidence type="ECO:0000313" key="8">
    <source>
        <dbReference type="Proteomes" id="UP000175669"/>
    </source>
</evidence>
<feature type="transmembrane region" description="Helical" evidence="6">
    <location>
        <begin position="47"/>
        <end position="68"/>
    </location>
</feature>
<keyword evidence="5" id="KW-0406">Ion transport</keyword>
<keyword evidence="4" id="KW-0732">Signal</keyword>
<dbReference type="GO" id="GO:0006829">
    <property type="term" value="P:zinc ion transport"/>
    <property type="evidence" value="ECO:0007669"/>
    <property type="project" value="UniProtKB-KW"/>
</dbReference>
<sequence>MNITPTRTSQRPTLKSNVEFNVDSRPRRRTDYCTPFASLGSAPRAGLAWLFATLLMLLLSLGSSNVLAQARVVTSITPLQMIASAITDGVSEPEVLIPSDQSYHHFTLRPSMLRTLRQADLFVWVGPELESYLSDAVVQAGPYGKQLQVLALAELQVHHAELGGDGSGKVLIPDEGLHAGHKHKQADTIDPHVWLNTHNARLIAQAMTDELSALDPDHADRYVDNLDVFNQRLTALEQGIIARDLLPADSQYAVYHNAFQYFERQFGLQHQLVFVASEELQPGVRHMMTVRRAVESTPLNCLMEDVTAQAATVETLLGNKDLRRIRVDTVGQTLSAGPMAYIHLMDNVADAFRQCGAR</sequence>
<dbReference type="InterPro" id="IPR006127">
    <property type="entry name" value="ZnuA-like"/>
</dbReference>
<evidence type="ECO:0000256" key="5">
    <source>
        <dbReference type="ARBA" id="ARBA00022906"/>
    </source>
</evidence>
<keyword evidence="6" id="KW-0472">Membrane</keyword>
<accession>A0A1E8CLM9</accession>
<dbReference type="Proteomes" id="UP000175669">
    <property type="component" value="Unassembled WGS sequence"/>
</dbReference>
<keyword evidence="3" id="KW-0813">Transport</keyword>
<dbReference type="PANTHER" id="PTHR42953">
    <property type="entry name" value="HIGH-AFFINITY ZINC UPTAKE SYSTEM PROTEIN ZNUA-RELATED"/>
    <property type="match status" value="1"/>
</dbReference>
<dbReference type="Pfam" id="PF01297">
    <property type="entry name" value="ZnuA"/>
    <property type="match status" value="1"/>
</dbReference>
<proteinExistence type="inferred from homology"/>
<dbReference type="SUPFAM" id="SSF53807">
    <property type="entry name" value="Helical backbone' metal receptor"/>
    <property type="match status" value="1"/>
</dbReference>
<evidence type="ECO:0000256" key="1">
    <source>
        <dbReference type="ARBA" id="ARBA00011028"/>
    </source>
</evidence>
<dbReference type="InterPro" id="IPR050492">
    <property type="entry name" value="Bact_metal-bind_prot9"/>
</dbReference>
<keyword evidence="8" id="KW-1185">Reference proteome</keyword>
<dbReference type="PANTHER" id="PTHR42953:SF3">
    <property type="entry name" value="HIGH-AFFINITY ZINC UPTAKE SYSTEM PROTEIN ZNUA"/>
    <property type="match status" value="1"/>
</dbReference>
<evidence type="ECO:0000256" key="2">
    <source>
        <dbReference type="ARBA" id="ARBA00015915"/>
    </source>
</evidence>
<keyword evidence="6" id="KW-0812">Transmembrane</keyword>
<comment type="caution">
    <text evidence="7">The sequence shown here is derived from an EMBL/GenBank/DDBJ whole genome shotgun (WGS) entry which is preliminary data.</text>
</comment>
<keyword evidence="5" id="KW-0862">Zinc</keyword>
<name>A0A1E8CLM9_9GAMM</name>
<dbReference type="EMBL" id="MASR01000001">
    <property type="protein sequence ID" value="OFE13314.1"/>
    <property type="molecule type" value="Genomic_DNA"/>
</dbReference>
<dbReference type="GO" id="GO:0046872">
    <property type="term" value="F:metal ion binding"/>
    <property type="evidence" value="ECO:0007669"/>
    <property type="project" value="InterPro"/>
</dbReference>
<dbReference type="AlphaFoldDB" id="A0A1E8CLM9"/>
<dbReference type="STRING" id="1524254.PHACT_09330"/>
<evidence type="ECO:0000256" key="3">
    <source>
        <dbReference type="ARBA" id="ARBA00022448"/>
    </source>
</evidence>
<comment type="similarity">
    <text evidence="1">Belongs to the bacterial solute-binding protein 9 family.</text>
</comment>
<dbReference type="Gene3D" id="3.40.50.1980">
    <property type="entry name" value="Nitrogenase molybdenum iron protein domain"/>
    <property type="match status" value="2"/>
</dbReference>
<evidence type="ECO:0000313" key="7">
    <source>
        <dbReference type="EMBL" id="OFE13314.1"/>
    </source>
</evidence>
<evidence type="ECO:0000256" key="4">
    <source>
        <dbReference type="ARBA" id="ARBA00022729"/>
    </source>
</evidence>
<keyword evidence="6" id="KW-1133">Transmembrane helix</keyword>
<evidence type="ECO:0000256" key="6">
    <source>
        <dbReference type="SAM" id="Phobius"/>
    </source>
</evidence>
<protein>
    <recommendedName>
        <fullName evidence="2">High-affinity zinc uptake system protein ZnuA</fullName>
    </recommendedName>
</protein>
<dbReference type="RefSeq" id="WP_070117267.1">
    <property type="nucleotide sequence ID" value="NZ_CAXATG010000004.1"/>
</dbReference>
<gene>
    <name evidence="7" type="ORF">PHACT_09330</name>
</gene>
<reference evidence="8" key="1">
    <citation type="submission" date="2016-07" db="EMBL/GenBank/DDBJ databases">
        <authorList>
            <person name="Florea S."/>
            <person name="Webb J.S."/>
            <person name="Jaromczyk J."/>
            <person name="Schardl C.L."/>
        </authorList>
    </citation>
    <scope>NUCLEOTIDE SEQUENCE [LARGE SCALE GENOMIC DNA]</scope>
    <source>
        <strain evidence="8">KCTC 42131</strain>
    </source>
</reference>
<keyword evidence="5" id="KW-0864">Zinc transport</keyword>